<organism evidence="1 2">
    <name type="scientific">Cotesia typhae</name>
    <dbReference type="NCBI Taxonomy" id="2053667"/>
    <lineage>
        <taxon>Eukaryota</taxon>
        <taxon>Metazoa</taxon>
        <taxon>Ecdysozoa</taxon>
        <taxon>Arthropoda</taxon>
        <taxon>Hexapoda</taxon>
        <taxon>Insecta</taxon>
        <taxon>Pterygota</taxon>
        <taxon>Neoptera</taxon>
        <taxon>Endopterygota</taxon>
        <taxon>Hymenoptera</taxon>
        <taxon>Apocrita</taxon>
        <taxon>Ichneumonoidea</taxon>
        <taxon>Braconidae</taxon>
        <taxon>Microgastrinae</taxon>
        <taxon>Cotesia</taxon>
    </lineage>
</organism>
<dbReference type="OrthoDB" id="21522at2759"/>
<proteinExistence type="predicted"/>
<sequence length="370" mass="41585">MTSQEYYSQEMNLVEVIRDELRQATIEVRRNHRTEEQNKRRALGEIIKNDDSWTLDTIIKKTKDLRKKPLSIDDYIKLQNSLIQDEENIKGFLSVGGSIAALIRDLTSIKPSIELAAAHCCCNIALGNKSQCTTLCKYAGPYLVEQLDTLSNPLLEISAWTVGNLCGGSKNAFKALYAQGCLCRLLSLLRDCDIIILPSIIYAVTQCLNEGFELINDLEAVEMSKGIIERGCYDNSSGIWVLALLSSKLECRETLCTILSSVFDLLMVKINEEPSDTKLITAAMRLLANLIPESTGFAANVIFYNPKYSINDVEKLFNRLLLYPHVHVRKETLWLLGNLYNHPQEQVSQAVKDLLPRLANLKLAIQSVTI</sequence>
<dbReference type="PANTHER" id="PTHR16356">
    <property type="entry name" value="TRANSMEMBRANE AND COILED-COIL DOMAIN-CONTAINING PROTEIN 6 TMCO6"/>
    <property type="match status" value="1"/>
</dbReference>
<name>A0A8J5RDP2_9HYME</name>
<comment type="caution">
    <text evidence="1">The sequence shown here is derived from an EMBL/GenBank/DDBJ whole genome shotgun (WGS) entry which is preliminary data.</text>
</comment>
<reference evidence="1" key="2">
    <citation type="submission" date="2021-04" db="EMBL/GenBank/DDBJ databases">
        <title>Genome-wide patterns of bracovirus chromosomal integration into multiple host tissues during parasitism.</title>
        <authorList>
            <person name="Chebbi M.A.C."/>
        </authorList>
    </citation>
    <scope>NUCLEOTIDE SEQUENCE</scope>
    <source>
        <tissue evidence="1">Whole body</tissue>
    </source>
</reference>
<evidence type="ECO:0000313" key="1">
    <source>
        <dbReference type="EMBL" id="KAG8037404.1"/>
    </source>
</evidence>
<gene>
    <name evidence="1" type="ORF">G9C98_005614</name>
</gene>
<keyword evidence="2" id="KW-1185">Reference proteome</keyword>
<reference evidence="1" key="1">
    <citation type="submission" date="2020-03" db="EMBL/GenBank/DDBJ databases">
        <authorList>
            <person name="Chebbi M.A."/>
            <person name="Drezen J.M."/>
        </authorList>
    </citation>
    <scope>NUCLEOTIDE SEQUENCE</scope>
    <source>
        <tissue evidence="1">Whole body</tissue>
    </source>
</reference>
<dbReference type="Proteomes" id="UP000729913">
    <property type="component" value="Unassembled WGS sequence"/>
</dbReference>
<dbReference type="AlphaFoldDB" id="A0A8J5RDP2"/>
<evidence type="ECO:0000313" key="2">
    <source>
        <dbReference type="Proteomes" id="UP000729913"/>
    </source>
</evidence>
<dbReference type="PANTHER" id="PTHR16356:SF1">
    <property type="entry name" value="TRANSMEMBRANE AND COILED-COIL DOMAIN-CONTAINING PROTEIN 6"/>
    <property type="match status" value="1"/>
</dbReference>
<dbReference type="EMBL" id="JAAOIC020000047">
    <property type="protein sequence ID" value="KAG8037404.1"/>
    <property type="molecule type" value="Genomic_DNA"/>
</dbReference>
<accession>A0A8J5RDP2</accession>
<protein>
    <submittedName>
        <fullName evidence="1">Uncharacterized protein</fullName>
    </submittedName>
</protein>